<proteinExistence type="predicted"/>
<gene>
    <name evidence="1" type="ORF">SAMN05421738_1121</name>
</gene>
<name>A0A1I4YU78_9FLAO</name>
<dbReference type="EMBL" id="FOUZ01000012">
    <property type="protein sequence ID" value="SFN41561.1"/>
    <property type="molecule type" value="Genomic_DNA"/>
</dbReference>
<reference evidence="2" key="1">
    <citation type="submission" date="2016-10" db="EMBL/GenBank/DDBJ databases">
        <authorList>
            <person name="Varghese N."/>
            <person name="Submissions S."/>
        </authorList>
    </citation>
    <scope>NUCLEOTIDE SEQUENCE [LARGE SCALE GENOMIC DNA]</scope>
    <source>
        <strain evidence="2">XJ109</strain>
    </source>
</reference>
<sequence length="31" mass="3545">MNLDIEKKLIPINESVLNIRTGYANKNRSIS</sequence>
<keyword evidence="2" id="KW-1185">Reference proteome</keyword>
<dbReference type="Proteomes" id="UP000199149">
    <property type="component" value="Unassembled WGS sequence"/>
</dbReference>
<dbReference type="AlphaFoldDB" id="A0A1I4YU78"/>
<organism evidence="1 2">
    <name type="scientific">Algoriella xinjiangensis</name>
    <dbReference type="NCBI Taxonomy" id="684065"/>
    <lineage>
        <taxon>Bacteria</taxon>
        <taxon>Pseudomonadati</taxon>
        <taxon>Bacteroidota</taxon>
        <taxon>Flavobacteriia</taxon>
        <taxon>Flavobacteriales</taxon>
        <taxon>Weeksellaceae</taxon>
        <taxon>Algoriella</taxon>
    </lineage>
</organism>
<evidence type="ECO:0000313" key="1">
    <source>
        <dbReference type="EMBL" id="SFN41561.1"/>
    </source>
</evidence>
<evidence type="ECO:0000313" key="2">
    <source>
        <dbReference type="Proteomes" id="UP000199149"/>
    </source>
</evidence>
<accession>A0A1I4YU78</accession>
<protein>
    <submittedName>
        <fullName evidence="1">Uncharacterized protein</fullName>
    </submittedName>
</protein>